<proteinExistence type="predicted"/>
<evidence type="ECO:0000259" key="1">
    <source>
        <dbReference type="Pfam" id="PF14278"/>
    </source>
</evidence>
<protein>
    <submittedName>
        <fullName evidence="2">TetR/AcrR family transcriptional regulator C-terminal domain-containing protein</fullName>
    </submittedName>
</protein>
<dbReference type="AlphaFoldDB" id="A0A839A2U5"/>
<evidence type="ECO:0000313" key="2">
    <source>
        <dbReference type="EMBL" id="MBA5728516.1"/>
    </source>
</evidence>
<accession>A0A839A2U5</accession>
<gene>
    <name evidence="2" type="ORF">HW423_01785</name>
</gene>
<dbReference type="Gene3D" id="1.10.357.10">
    <property type="entry name" value="Tetracycline Repressor, domain 2"/>
    <property type="match status" value="1"/>
</dbReference>
<dbReference type="RefSeq" id="WP_159431711.1">
    <property type="nucleotide sequence ID" value="NZ_JACAOA010000003.1"/>
</dbReference>
<organism evidence="2 3">
    <name type="scientific">Ruoffia halotolerans</name>
    <dbReference type="NCBI Taxonomy" id="2748684"/>
    <lineage>
        <taxon>Bacteria</taxon>
        <taxon>Bacillati</taxon>
        <taxon>Bacillota</taxon>
        <taxon>Bacilli</taxon>
        <taxon>Lactobacillales</taxon>
        <taxon>Aerococcaceae</taxon>
        <taxon>Ruoffia</taxon>
    </lineage>
</organism>
<name>A0A839A2U5_9LACT</name>
<dbReference type="EMBL" id="JACAOA010000003">
    <property type="protein sequence ID" value="MBA5728516.1"/>
    <property type="molecule type" value="Genomic_DNA"/>
</dbReference>
<sequence>MVGNNHNFLAKIAKKLKEIIKRNKTMFADLDEIDKDMIIDYTIAGIIAVYQTWFRNNQNVSIDEISVKLSELSANGFNYFIKGVCEKRKEVR</sequence>
<keyword evidence="3" id="KW-1185">Reference proteome</keyword>
<dbReference type="InterPro" id="IPR039532">
    <property type="entry name" value="TetR_C_Firmicutes"/>
</dbReference>
<comment type="caution">
    <text evidence="2">The sequence shown here is derived from an EMBL/GenBank/DDBJ whole genome shotgun (WGS) entry which is preliminary data.</text>
</comment>
<evidence type="ECO:0000313" key="3">
    <source>
        <dbReference type="Proteomes" id="UP000571018"/>
    </source>
</evidence>
<feature type="domain" description="Transcriptional regulator TetR C-terminal Firmicutes type" evidence="1">
    <location>
        <begin position="6"/>
        <end position="73"/>
    </location>
</feature>
<dbReference type="Proteomes" id="UP000571018">
    <property type="component" value="Unassembled WGS sequence"/>
</dbReference>
<dbReference type="Pfam" id="PF14278">
    <property type="entry name" value="TetR_C_8"/>
    <property type="match status" value="1"/>
</dbReference>
<reference evidence="2 3" key="1">
    <citation type="submission" date="2020-06" db="EMBL/GenBank/DDBJ databases">
        <title>Reclassification of Facklamia ignava, Facklamia soureckii and Facklami tabacinasalis as Falseniella iganva gen. nov., comb. nov., Hutsoniella ignava gen. nov., comb. nov., and Ruoffia tabacinasalis gen. nov., comb. nov and description of Ruoffia haltotolerans sp. nov., isolated from hypersaline Inland Sea of Qatar.</title>
        <authorList>
            <person name="Fotedar R."/>
            <person name="Sankaranarayanan K."/>
            <person name="Lawson P."/>
            <person name="Caldwell M."/>
            <person name="Zeyara A."/>
            <person name="Al Malki A."/>
            <person name="Ali M."/>
        </authorList>
    </citation>
    <scope>NUCLEOTIDE SEQUENCE [LARGE SCALE GENOMIC DNA]</scope>
    <source>
        <strain evidence="2 3">INB8</strain>
    </source>
</reference>